<accession>A0A7Y9IC96</accession>
<organism evidence="2 3">
    <name type="scientific">Microlunatus parietis</name>
    <dbReference type="NCBI Taxonomy" id="682979"/>
    <lineage>
        <taxon>Bacteria</taxon>
        <taxon>Bacillati</taxon>
        <taxon>Actinomycetota</taxon>
        <taxon>Actinomycetes</taxon>
        <taxon>Propionibacteriales</taxon>
        <taxon>Propionibacteriaceae</taxon>
        <taxon>Microlunatus</taxon>
    </lineage>
</organism>
<gene>
    <name evidence="2" type="ORF">BKA15_005285</name>
</gene>
<dbReference type="InterPro" id="IPR049244">
    <property type="entry name" value="DUF6879"/>
</dbReference>
<reference evidence="2 3" key="1">
    <citation type="submission" date="2020-07" db="EMBL/GenBank/DDBJ databases">
        <title>Sequencing the genomes of 1000 actinobacteria strains.</title>
        <authorList>
            <person name="Klenk H.-P."/>
        </authorList>
    </citation>
    <scope>NUCLEOTIDE SEQUENCE [LARGE SCALE GENOMIC DNA]</scope>
    <source>
        <strain evidence="2 3">DSM 22083</strain>
    </source>
</reference>
<sequence>MISFADVLASTQRSAAHLEMRDAYMLDDPAFVAWQSGQQIDPRQWWPDWLELVRRTVARGVEMRRARIVSEPISDYIRYEYDVTDGNVESGEQVRWLPRRRATDLALPGNDYWIFDDRLVMVNHFAGNGQKSEPGYELIEDAQVVRLCGSAFEAVWERAVPHHEYKPV</sequence>
<evidence type="ECO:0000259" key="1">
    <source>
        <dbReference type="Pfam" id="PF21806"/>
    </source>
</evidence>
<evidence type="ECO:0000313" key="2">
    <source>
        <dbReference type="EMBL" id="NYE73956.1"/>
    </source>
</evidence>
<protein>
    <recommendedName>
        <fullName evidence="1">DUF6879 domain-containing protein</fullName>
    </recommendedName>
</protein>
<dbReference type="EMBL" id="JACCBU010000001">
    <property type="protein sequence ID" value="NYE73956.1"/>
    <property type="molecule type" value="Genomic_DNA"/>
</dbReference>
<keyword evidence="3" id="KW-1185">Reference proteome</keyword>
<dbReference type="AlphaFoldDB" id="A0A7Y9IC96"/>
<dbReference type="RefSeq" id="WP_179755878.1">
    <property type="nucleotide sequence ID" value="NZ_JACCBU010000001.1"/>
</dbReference>
<proteinExistence type="predicted"/>
<comment type="caution">
    <text evidence="2">The sequence shown here is derived from an EMBL/GenBank/DDBJ whole genome shotgun (WGS) entry which is preliminary data.</text>
</comment>
<evidence type="ECO:0000313" key="3">
    <source>
        <dbReference type="Proteomes" id="UP000569914"/>
    </source>
</evidence>
<name>A0A7Y9IC96_9ACTN</name>
<dbReference type="Proteomes" id="UP000569914">
    <property type="component" value="Unassembled WGS sequence"/>
</dbReference>
<dbReference type="Pfam" id="PF21806">
    <property type="entry name" value="DUF6879"/>
    <property type="match status" value="1"/>
</dbReference>
<feature type="domain" description="DUF6879" evidence="1">
    <location>
        <begin position="4"/>
        <end position="166"/>
    </location>
</feature>